<dbReference type="InterPro" id="IPR000073">
    <property type="entry name" value="AB_hydrolase_1"/>
</dbReference>
<evidence type="ECO:0000313" key="5">
    <source>
        <dbReference type="Proteomes" id="UP000494040"/>
    </source>
</evidence>
<evidence type="ECO:0000259" key="3">
    <source>
        <dbReference type="Pfam" id="PF00561"/>
    </source>
</evidence>
<dbReference type="GeneID" id="106661720"/>
<feature type="domain" description="AB hydrolase-1" evidence="3">
    <location>
        <begin position="104"/>
        <end position="203"/>
    </location>
</feature>
<dbReference type="OrthoDB" id="190201at2759"/>
<dbReference type="InterPro" id="IPR029058">
    <property type="entry name" value="AB_hydrolase_fold"/>
</dbReference>
<dbReference type="Pfam" id="PF00561">
    <property type="entry name" value="Abhydrolase_1"/>
    <property type="match status" value="1"/>
</dbReference>
<dbReference type="AlphaFoldDB" id="A0A8I6TBH2"/>
<organism evidence="4 5">
    <name type="scientific">Cimex lectularius</name>
    <name type="common">Bed bug</name>
    <name type="synonym">Acanthia lectularia</name>
    <dbReference type="NCBI Taxonomy" id="79782"/>
    <lineage>
        <taxon>Eukaryota</taxon>
        <taxon>Metazoa</taxon>
        <taxon>Ecdysozoa</taxon>
        <taxon>Arthropoda</taxon>
        <taxon>Hexapoda</taxon>
        <taxon>Insecta</taxon>
        <taxon>Pterygota</taxon>
        <taxon>Neoptera</taxon>
        <taxon>Paraneoptera</taxon>
        <taxon>Hemiptera</taxon>
        <taxon>Heteroptera</taxon>
        <taxon>Panheteroptera</taxon>
        <taxon>Cimicomorpha</taxon>
        <taxon>Cimicidae</taxon>
        <taxon>Cimex</taxon>
    </lineage>
</organism>
<keyword evidence="5" id="KW-1185">Reference proteome</keyword>
<evidence type="ECO:0000313" key="4">
    <source>
        <dbReference type="EnsemblMetazoa" id="XP_014240765.2"/>
    </source>
</evidence>
<keyword evidence="2" id="KW-0378">Hydrolase</keyword>
<reference evidence="4" key="1">
    <citation type="submission" date="2022-01" db="UniProtKB">
        <authorList>
            <consortium name="EnsemblMetazoa"/>
        </authorList>
    </citation>
    <scope>IDENTIFICATION</scope>
</reference>
<dbReference type="KEGG" id="clec:106661720"/>
<dbReference type="InterPro" id="IPR050266">
    <property type="entry name" value="AB_hydrolase_sf"/>
</dbReference>
<accession>A0A8I6TBH2</accession>
<dbReference type="PANTHER" id="PTHR43798">
    <property type="entry name" value="MONOACYLGLYCEROL LIPASE"/>
    <property type="match status" value="1"/>
</dbReference>
<dbReference type="GO" id="GO:0016020">
    <property type="term" value="C:membrane"/>
    <property type="evidence" value="ECO:0007669"/>
    <property type="project" value="TreeGrafter"/>
</dbReference>
<evidence type="ECO:0000256" key="1">
    <source>
        <dbReference type="ARBA" id="ARBA00008645"/>
    </source>
</evidence>
<dbReference type="EnsemblMetazoa" id="XM_014385279.2">
    <property type="protein sequence ID" value="XP_014240765.2"/>
    <property type="gene ID" value="LOC106661720"/>
</dbReference>
<dbReference type="Proteomes" id="UP000494040">
    <property type="component" value="Unassembled WGS sequence"/>
</dbReference>
<evidence type="ECO:0000256" key="2">
    <source>
        <dbReference type="ARBA" id="ARBA00022801"/>
    </source>
</evidence>
<comment type="similarity">
    <text evidence="1">Belongs to the AB hydrolase superfamily.</text>
</comment>
<dbReference type="GO" id="GO:0016787">
    <property type="term" value="F:hydrolase activity"/>
    <property type="evidence" value="ECO:0007669"/>
    <property type="project" value="UniProtKB-KW"/>
</dbReference>
<dbReference type="OMA" id="PHPMIKF"/>
<dbReference type="SUPFAM" id="SSF53474">
    <property type="entry name" value="alpha/beta-Hydrolases"/>
    <property type="match status" value="1"/>
</dbReference>
<dbReference type="PANTHER" id="PTHR43798:SF14">
    <property type="entry name" value="SERINE HYDROLASE-LIKE PROTEIN DDB_G0286239"/>
    <property type="match status" value="1"/>
</dbReference>
<dbReference type="RefSeq" id="XP_014240765.2">
    <property type="nucleotide sequence ID" value="XM_014385279.2"/>
</dbReference>
<protein>
    <recommendedName>
        <fullName evidence="3">AB hydrolase-1 domain-containing protein</fullName>
    </recommendedName>
</protein>
<proteinExistence type="inferred from homology"/>
<dbReference type="Gene3D" id="3.40.50.1820">
    <property type="entry name" value="alpha/beta hydrolase"/>
    <property type="match status" value="1"/>
</dbReference>
<sequence>MQNCIIVNSVTLMEKKRGGNFSVNDNRLGYGSPVSDLVLNRHAIKVIKKMMTLNLRSLRKLAGLRNIHTTPVSRIDATKVEEVRIPVPWGHIAGKWWGSKEKQPILAIHGWQDNAGSWDPFTSALPEEFSLLAIDLPGNGLSSHIPPFQNYYFIDSVPVMRAVKLHFGFDKLHLLGHSGGSASCFLYSAIYPEEVLSYFGVDYLAYAYKNEAKRVANLGKLIDKKLSLALRDPNKSKTYTWDEAKNIWVTATIGSIGPASAEILMKRGVHRMSDGTVLFSRDQRLKAGDMFLFNSAQSYKLVENVKCDVALVKATKSQLFESGLKNIPDILDLLKRSAKSFEFHSIDGNHHVHMDLPDVIVDLYLKFRQKIEKEALVV</sequence>
<name>A0A8I6TBH2_CIMLE</name>